<evidence type="ECO:0000313" key="2">
    <source>
        <dbReference type="EMBL" id="GAA3955684.1"/>
    </source>
</evidence>
<evidence type="ECO:0000256" key="1">
    <source>
        <dbReference type="SAM" id="MobiDB-lite"/>
    </source>
</evidence>
<accession>A0ABP7NWX0</accession>
<keyword evidence="3" id="KW-1185">Reference proteome</keyword>
<name>A0ABP7NWX0_9ACTN</name>
<evidence type="ECO:0000313" key="3">
    <source>
        <dbReference type="Proteomes" id="UP001500034"/>
    </source>
</evidence>
<feature type="compositionally biased region" description="Low complexity" evidence="1">
    <location>
        <begin position="24"/>
        <end position="38"/>
    </location>
</feature>
<feature type="compositionally biased region" description="Low complexity" evidence="1">
    <location>
        <begin position="1"/>
        <end position="17"/>
    </location>
</feature>
<organism evidence="2 3">
    <name type="scientific">Streptomyces marokkonensis</name>
    <dbReference type="NCBI Taxonomy" id="324855"/>
    <lineage>
        <taxon>Bacteria</taxon>
        <taxon>Bacillati</taxon>
        <taxon>Actinomycetota</taxon>
        <taxon>Actinomycetes</taxon>
        <taxon>Kitasatosporales</taxon>
        <taxon>Streptomycetaceae</taxon>
        <taxon>Streptomyces</taxon>
    </lineage>
</organism>
<dbReference type="Proteomes" id="UP001500034">
    <property type="component" value="Unassembled WGS sequence"/>
</dbReference>
<dbReference type="EMBL" id="BAABCQ010000007">
    <property type="protein sequence ID" value="GAA3955684.1"/>
    <property type="molecule type" value="Genomic_DNA"/>
</dbReference>
<protein>
    <submittedName>
        <fullName evidence="2">Uncharacterized protein</fullName>
    </submittedName>
</protein>
<proteinExistence type="predicted"/>
<reference evidence="3" key="1">
    <citation type="journal article" date="2019" name="Int. J. Syst. Evol. Microbiol.">
        <title>The Global Catalogue of Microorganisms (GCM) 10K type strain sequencing project: providing services to taxonomists for standard genome sequencing and annotation.</title>
        <authorList>
            <consortium name="The Broad Institute Genomics Platform"/>
            <consortium name="The Broad Institute Genome Sequencing Center for Infectious Disease"/>
            <person name="Wu L."/>
            <person name="Ma J."/>
        </authorList>
    </citation>
    <scope>NUCLEOTIDE SEQUENCE [LARGE SCALE GENOMIC DNA]</scope>
    <source>
        <strain evidence="3">JCM 17027</strain>
    </source>
</reference>
<gene>
    <name evidence="2" type="ORF">GCM10022384_06280</name>
</gene>
<sequence>MPPSAADAEAEASPLASGSPDSQAVAVSASAETSATVTGTGDVLRRPRLCPRAVNDGRMDRMVGNSPYCELHWNGTTHYWLAVGEFRWNGNGSDTAVRPGTRHPGCAGRARRHTSAPERTTNPVQERIFTLPVTR</sequence>
<feature type="region of interest" description="Disordered" evidence="1">
    <location>
        <begin position="96"/>
        <end position="120"/>
    </location>
</feature>
<feature type="region of interest" description="Disordered" evidence="1">
    <location>
        <begin position="1"/>
        <end position="42"/>
    </location>
</feature>
<comment type="caution">
    <text evidence="2">The sequence shown here is derived from an EMBL/GenBank/DDBJ whole genome shotgun (WGS) entry which is preliminary data.</text>
</comment>